<dbReference type="Pfam" id="PF02771">
    <property type="entry name" value="Acyl-CoA_dh_N"/>
    <property type="match status" value="1"/>
</dbReference>
<keyword evidence="10" id="KW-1185">Reference proteome</keyword>
<dbReference type="InterPro" id="IPR006091">
    <property type="entry name" value="Acyl-CoA_Oxase/DH_mid-dom"/>
</dbReference>
<evidence type="ECO:0000256" key="4">
    <source>
        <dbReference type="ARBA" id="ARBA00022827"/>
    </source>
</evidence>
<dbReference type="Pfam" id="PF02770">
    <property type="entry name" value="Acyl-CoA_dh_M"/>
    <property type="match status" value="1"/>
</dbReference>
<dbReference type="RefSeq" id="WP_245939090.1">
    <property type="nucleotide sequence ID" value="NZ_FZOF01000019.1"/>
</dbReference>
<evidence type="ECO:0000256" key="5">
    <source>
        <dbReference type="RuleBase" id="RU362125"/>
    </source>
</evidence>
<dbReference type="InterPro" id="IPR037069">
    <property type="entry name" value="AcylCoA_DH/ox_N_sf"/>
</dbReference>
<accession>A0A239LB53</accession>
<evidence type="ECO:0000259" key="7">
    <source>
        <dbReference type="Pfam" id="PF02770"/>
    </source>
</evidence>
<sequence length="427" mass="45387">MKGMTAMTAAVSTGTVTNAPTLSDTAALSAAAMPSLFTLPPEVERLRDEVREFARTVVRPRVLANDLAPHDDFDWEIVRKGHELGLLRMTLPEEFGGRGVGVLGVAVALEELAAVCASTALVFGASLLGQSSVLASGDPALQARFVPGFLGAEPVLACNAITEEVAGCDLLIPENSPHAQEVTTARREGDGYVLNGVKRFITNGAVAEWCTVFANLEGHPGADGLTTFVVPLDSEGVTRGPVADKMGYRACLGTTLVFEDVHVPAANVVHGEGNGWNFLTMQSNQARTTVAAISTGVARGAFEIARQWCGERVQAGVPLYRHQFSARKLAEMSVKIDAARLLYLQAAHQADNMLPAPTYGPAAAKLFADRIAIEVAEEAMSMLGARGYCREYDVEKFVRESFGARIYEGTPEVLALAVTGALYGHRA</sequence>
<dbReference type="InterPro" id="IPR009075">
    <property type="entry name" value="AcylCo_DH/oxidase_C"/>
</dbReference>
<dbReference type="InterPro" id="IPR013786">
    <property type="entry name" value="AcylCoA_DH/ox_N"/>
</dbReference>
<feature type="domain" description="Acyl-CoA dehydrogenase/oxidase N-terminal" evidence="8">
    <location>
        <begin position="41"/>
        <end position="150"/>
    </location>
</feature>
<keyword evidence="3 5" id="KW-0285">Flavoprotein</keyword>
<keyword evidence="5" id="KW-0560">Oxidoreductase</keyword>
<dbReference type="PANTHER" id="PTHR43884:SF12">
    <property type="entry name" value="ISOVALERYL-COA DEHYDROGENASE, MITOCHONDRIAL-RELATED"/>
    <property type="match status" value="1"/>
</dbReference>
<dbReference type="PANTHER" id="PTHR43884">
    <property type="entry name" value="ACYL-COA DEHYDROGENASE"/>
    <property type="match status" value="1"/>
</dbReference>
<dbReference type="AlphaFoldDB" id="A0A239LB53"/>
<dbReference type="GO" id="GO:0050660">
    <property type="term" value="F:flavin adenine dinucleotide binding"/>
    <property type="evidence" value="ECO:0007669"/>
    <property type="project" value="InterPro"/>
</dbReference>
<dbReference type="Gene3D" id="2.40.110.10">
    <property type="entry name" value="Butyryl-CoA Dehydrogenase, subunit A, domain 2"/>
    <property type="match status" value="1"/>
</dbReference>
<comment type="cofactor">
    <cofactor evidence="1 5">
        <name>FAD</name>
        <dbReference type="ChEBI" id="CHEBI:57692"/>
    </cofactor>
</comment>
<dbReference type="Gene3D" id="1.20.140.10">
    <property type="entry name" value="Butyryl-CoA Dehydrogenase, subunit A, domain 3"/>
    <property type="match status" value="1"/>
</dbReference>
<dbReference type="EMBL" id="FZOF01000019">
    <property type="protein sequence ID" value="SNT27866.1"/>
    <property type="molecule type" value="Genomic_DNA"/>
</dbReference>
<name>A0A239LB53_9ACTN</name>
<evidence type="ECO:0000256" key="2">
    <source>
        <dbReference type="ARBA" id="ARBA00009347"/>
    </source>
</evidence>
<evidence type="ECO:0000313" key="9">
    <source>
        <dbReference type="EMBL" id="SNT27866.1"/>
    </source>
</evidence>
<evidence type="ECO:0000259" key="6">
    <source>
        <dbReference type="Pfam" id="PF00441"/>
    </source>
</evidence>
<protein>
    <recommendedName>
        <fullName evidence="11">Acyl-CoA dehydrogenase</fullName>
    </recommendedName>
</protein>
<dbReference type="Gene3D" id="1.10.540.10">
    <property type="entry name" value="Acyl-CoA dehydrogenase/oxidase, N-terminal domain"/>
    <property type="match status" value="1"/>
</dbReference>
<dbReference type="InterPro" id="IPR036250">
    <property type="entry name" value="AcylCo_DH-like_C"/>
</dbReference>
<keyword evidence="4 5" id="KW-0274">FAD</keyword>
<reference evidence="9 10" key="1">
    <citation type="submission" date="2017-06" db="EMBL/GenBank/DDBJ databases">
        <authorList>
            <person name="Kim H.J."/>
            <person name="Triplett B.A."/>
        </authorList>
    </citation>
    <scope>NUCLEOTIDE SEQUENCE [LARGE SCALE GENOMIC DNA]</scope>
    <source>
        <strain evidence="9 10">CGMCC 4.1858</strain>
    </source>
</reference>
<evidence type="ECO:0008006" key="11">
    <source>
        <dbReference type="Google" id="ProtNLM"/>
    </source>
</evidence>
<organism evidence="9 10">
    <name type="scientific">Actinacidiphila glaucinigra</name>
    <dbReference type="NCBI Taxonomy" id="235986"/>
    <lineage>
        <taxon>Bacteria</taxon>
        <taxon>Bacillati</taxon>
        <taxon>Actinomycetota</taxon>
        <taxon>Actinomycetes</taxon>
        <taxon>Kitasatosporales</taxon>
        <taxon>Streptomycetaceae</taxon>
        <taxon>Actinacidiphila</taxon>
    </lineage>
</organism>
<proteinExistence type="inferred from homology"/>
<dbReference type="GO" id="GO:0003995">
    <property type="term" value="F:acyl-CoA dehydrogenase activity"/>
    <property type="evidence" value="ECO:0007669"/>
    <property type="project" value="TreeGrafter"/>
</dbReference>
<dbReference type="InterPro" id="IPR046373">
    <property type="entry name" value="Acyl-CoA_Oxase/DH_mid-dom_sf"/>
</dbReference>
<evidence type="ECO:0000256" key="1">
    <source>
        <dbReference type="ARBA" id="ARBA00001974"/>
    </source>
</evidence>
<evidence type="ECO:0000259" key="8">
    <source>
        <dbReference type="Pfam" id="PF02771"/>
    </source>
</evidence>
<evidence type="ECO:0000256" key="3">
    <source>
        <dbReference type="ARBA" id="ARBA00022630"/>
    </source>
</evidence>
<dbReference type="SUPFAM" id="SSF47203">
    <property type="entry name" value="Acyl-CoA dehydrogenase C-terminal domain-like"/>
    <property type="match status" value="1"/>
</dbReference>
<dbReference type="InterPro" id="IPR009100">
    <property type="entry name" value="AcylCoA_DH/oxidase_NM_dom_sf"/>
</dbReference>
<dbReference type="Pfam" id="PF00441">
    <property type="entry name" value="Acyl-CoA_dh_1"/>
    <property type="match status" value="1"/>
</dbReference>
<comment type="similarity">
    <text evidence="2 5">Belongs to the acyl-CoA dehydrogenase family.</text>
</comment>
<evidence type="ECO:0000313" key="10">
    <source>
        <dbReference type="Proteomes" id="UP000198280"/>
    </source>
</evidence>
<dbReference type="SUPFAM" id="SSF56645">
    <property type="entry name" value="Acyl-CoA dehydrogenase NM domain-like"/>
    <property type="match status" value="1"/>
</dbReference>
<gene>
    <name evidence="9" type="ORF">SAMN05216252_11936</name>
</gene>
<feature type="domain" description="Acyl-CoA oxidase/dehydrogenase middle" evidence="7">
    <location>
        <begin position="158"/>
        <end position="261"/>
    </location>
</feature>
<dbReference type="Proteomes" id="UP000198280">
    <property type="component" value="Unassembled WGS sequence"/>
</dbReference>
<feature type="domain" description="Acyl-CoA dehydrogenase/oxidase C-terminal" evidence="6">
    <location>
        <begin position="273"/>
        <end position="418"/>
    </location>
</feature>